<organism evidence="3 4">
    <name type="scientific">Marivibrio halodurans</name>
    <dbReference type="NCBI Taxonomy" id="2039722"/>
    <lineage>
        <taxon>Bacteria</taxon>
        <taxon>Pseudomonadati</taxon>
        <taxon>Pseudomonadota</taxon>
        <taxon>Alphaproteobacteria</taxon>
        <taxon>Rhodospirillales</taxon>
        <taxon>Rhodospirillaceae</taxon>
        <taxon>Marivibrio</taxon>
    </lineage>
</organism>
<dbReference type="SUPFAM" id="SSF51905">
    <property type="entry name" value="FAD/NAD(P)-binding domain"/>
    <property type="match status" value="1"/>
</dbReference>
<dbReference type="GO" id="GO:0005737">
    <property type="term" value="C:cytoplasm"/>
    <property type="evidence" value="ECO:0007669"/>
    <property type="project" value="TreeGrafter"/>
</dbReference>
<dbReference type="InterPro" id="IPR036188">
    <property type="entry name" value="FAD/NAD-bd_sf"/>
</dbReference>
<feature type="domain" description="FAD dependent oxidoreductase" evidence="2">
    <location>
        <begin position="6"/>
        <end position="347"/>
    </location>
</feature>
<dbReference type="Gene3D" id="3.50.50.60">
    <property type="entry name" value="FAD/NAD(P)-binding domain"/>
    <property type="match status" value="1"/>
</dbReference>
<proteinExistence type="predicted"/>
<dbReference type="Proteomes" id="UP000672602">
    <property type="component" value="Unassembled WGS sequence"/>
</dbReference>
<gene>
    <name evidence="3" type="ORF">KAJ83_08060</name>
</gene>
<dbReference type="PANTHER" id="PTHR13847:SF287">
    <property type="entry name" value="FAD-DEPENDENT OXIDOREDUCTASE DOMAIN-CONTAINING PROTEIN 1"/>
    <property type="match status" value="1"/>
</dbReference>
<name>A0A8J7S564_9PROT</name>
<protein>
    <submittedName>
        <fullName evidence="3">FAD-binding oxidoreductase</fullName>
    </submittedName>
</protein>
<dbReference type="Pfam" id="PF01266">
    <property type="entry name" value="DAO"/>
    <property type="match status" value="1"/>
</dbReference>
<dbReference type="AlphaFoldDB" id="A0A8J7S564"/>
<dbReference type="RefSeq" id="WP_210681534.1">
    <property type="nucleotide sequence ID" value="NZ_JAGMWN010000003.1"/>
</dbReference>
<evidence type="ECO:0000313" key="4">
    <source>
        <dbReference type="Proteomes" id="UP000672602"/>
    </source>
</evidence>
<reference evidence="3" key="1">
    <citation type="submission" date="2021-04" db="EMBL/GenBank/DDBJ databases">
        <authorList>
            <person name="Zhang D.-C."/>
        </authorList>
    </citation>
    <scope>NUCLEOTIDE SEQUENCE</scope>
    <source>
        <strain evidence="3">CGMCC 1.15697</strain>
    </source>
</reference>
<keyword evidence="4" id="KW-1185">Reference proteome</keyword>
<dbReference type="InterPro" id="IPR006076">
    <property type="entry name" value="FAD-dep_OxRdtase"/>
</dbReference>
<keyword evidence="1" id="KW-0560">Oxidoreductase</keyword>
<sequence>MAGRPDILILGGGIAGASLGAELAICGAAVTLLEAEERPGHHSTGRSAAHFIESYGPPAVRAFSRFTRPFLETPPEEIAPESLLRRRPIVWIARPEDKATLDALVAAESALAPLPVEEIARRVPILRPEMIAAATIEETAADIDVDRLHQGYLRRLRHHGGTIVMKARAGAVARRDGLWRVETTAGLFEAPILVNAAGAWAAEIGRMAGLPPVALTPLRRSAALLPAPDDPGFADWPLVGDMGERYYFKPESGKLLVSPADETPVDPHDAFVDDMDLAEGLDRFAQATTYPLERVERSWAGLRSFANDRVPLVGYDRAEGGTGFFWFAGQGGYGIQTSHGMAVNAAALIQGRPVPEALATLGLKGGDLDPRRAMPAGLAH</sequence>
<dbReference type="EMBL" id="JAGMWN010000003">
    <property type="protein sequence ID" value="MBP5856959.1"/>
    <property type="molecule type" value="Genomic_DNA"/>
</dbReference>
<evidence type="ECO:0000259" key="2">
    <source>
        <dbReference type="Pfam" id="PF01266"/>
    </source>
</evidence>
<comment type="caution">
    <text evidence="3">The sequence shown here is derived from an EMBL/GenBank/DDBJ whole genome shotgun (WGS) entry which is preliminary data.</text>
</comment>
<dbReference type="Gene3D" id="3.30.9.10">
    <property type="entry name" value="D-Amino Acid Oxidase, subunit A, domain 2"/>
    <property type="match status" value="1"/>
</dbReference>
<accession>A0A8J7S564</accession>
<dbReference type="GO" id="GO:0016491">
    <property type="term" value="F:oxidoreductase activity"/>
    <property type="evidence" value="ECO:0007669"/>
    <property type="project" value="UniProtKB-KW"/>
</dbReference>
<evidence type="ECO:0000313" key="3">
    <source>
        <dbReference type="EMBL" id="MBP5856959.1"/>
    </source>
</evidence>
<dbReference type="PANTHER" id="PTHR13847">
    <property type="entry name" value="SARCOSINE DEHYDROGENASE-RELATED"/>
    <property type="match status" value="1"/>
</dbReference>
<evidence type="ECO:0000256" key="1">
    <source>
        <dbReference type="ARBA" id="ARBA00023002"/>
    </source>
</evidence>